<evidence type="ECO:0000259" key="17">
    <source>
        <dbReference type="Pfam" id="PF04810"/>
    </source>
</evidence>
<dbReference type="InterPro" id="IPR036465">
    <property type="entry name" value="vWFA_dom_sf"/>
</dbReference>
<evidence type="ECO:0000256" key="11">
    <source>
        <dbReference type="ARBA" id="ARBA00023136"/>
    </source>
</evidence>
<feature type="compositionally biased region" description="Low complexity" evidence="14">
    <location>
        <begin position="1172"/>
        <end position="1182"/>
    </location>
</feature>
<evidence type="ECO:0000256" key="9">
    <source>
        <dbReference type="ARBA" id="ARBA00022927"/>
    </source>
</evidence>
<evidence type="ECO:0000256" key="4">
    <source>
        <dbReference type="ARBA" id="ARBA00008334"/>
    </source>
</evidence>
<dbReference type="SUPFAM" id="SSF82754">
    <property type="entry name" value="C-terminal, gelsolin-like domain of Sec23/24"/>
    <property type="match status" value="1"/>
</dbReference>
<dbReference type="InterPro" id="IPR029006">
    <property type="entry name" value="ADF-H/Gelsolin-like_dom_sf"/>
</dbReference>
<keyword evidence="22" id="KW-1185">Reference proteome</keyword>
<dbReference type="EMBL" id="CAKASE010000045">
    <property type="protein sequence ID" value="CAG9560136.1"/>
    <property type="molecule type" value="Genomic_DNA"/>
</dbReference>
<dbReference type="SUPFAM" id="SSF53474">
    <property type="entry name" value="alpha/beta-Hydrolases"/>
    <property type="match status" value="2"/>
</dbReference>
<feature type="domain" description="Sec23/Sec24 trunk" evidence="18">
    <location>
        <begin position="1389"/>
        <end position="1623"/>
    </location>
</feature>
<dbReference type="PANTHER" id="PTHR13803:SF39">
    <property type="entry name" value="SECRETORY 24AB, ISOFORM A"/>
    <property type="match status" value="1"/>
</dbReference>
<dbReference type="GO" id="GO:0090110">
    <property type="term" value="P:COPII-coated vesicle cargo loading"/>
    <property type="evidence" value="ECO:0007669"/>
    <property type="project" value="TreeGrafter"/>
</dbReference>
<comment type="similarity">
    <text evidence="4">Belongs to the SEC23/SEC24 family. SEC24 subfamily.</text>
</comment>
<dbReference type="InterPro" id="IPR050550">
    <property type="entry name" value="SEC23_SEC24_subfamily"/>
</dbReference>
<sequence>MGAKIIHYLSLNNRNIASYSSRLHPPTLNLKDGKVRGRIRKLADGKEFYSFKGIPYAQPPVGSLRFKAPLPPKPWSHVVDATEHGATCPQWDMVALKLREGEENCLFINVYTPTLQTDSKLPVMVYIHEGGFQSGSGNERKVGKFLGKNTTNPDELLTYLQSVPADKLLFLTLRTATKREELSGPPILFAPVVEKKFGDNEVFLPENPLDVILSGKFNPVPLITGYTSSEGAARLIDVLAKLEFFNKCPSLLVPKDIYMKLTEDKALEFGERIKQFYWGNRDLTADDVEIIADLQSDIHFVMATYRTADYFSKYCKPTFLYRFDLKTELNWISKYLGLPPVKGVPHVDELFYIFSSDLKKDTYKNHPELHNNPTPDTSLGVTWSPYTATRKEYLQIGNELSMGRNAEKTRLDFWDRLYTEAGLPSIHPPILNLKDGRVRGRIRKLDDGKEFYSFKGIPYAQPPVGSLRFKAPLPPKPWSNVLDATEHGATCPQWDMVALKLREGEENCLFINVYTPTLQTDSKLPVMVYIHEGGFQSGSGNERIVGKFLGKDTTDPDELLTYLQSVPAEKLRYMTLKTATKREELSGPPVLFAPVVEKKFGDNEVFLPENPLDVILSGKFNPVPLITGYTTSEGAVRVIGEIGKLDFINKYPSLLVPKDIYMKITEDKALEFGERIKQFYWGNRDLTADDIDIITDLQSDIHFLMATYRTADYFSKYCKPTFLYRFDLKTELNWISKYQGLPPVRGVPHVDELFYIFSSDLKRDTYEKHPELHNNPTPDNSLGVTWSPYTATRKEYLQIGNKLSMGRNAEKTRLDFWDRLYTEAGLPSVVKNCEAMSHIPNPYNNAPGTYNSNPAMFQQFNQTLTSQLPPKHDAKPIIPSSIQGFNHQTNPYNDESASSSPAFNNTGMMPLPTSLQSSPMRPVKPVPSQQQAQSIQNIPLSSSSPHPMTNTNLSNSPYHPQHHQINNNAPPLIPSSLNNQPNMNGPMSAPNAPPNQYPPASNSFSPTPMNRPPNINNFSTNQSYRTNHTSQTSIPHAVNNQPNVPFNGPSGARNSPLTTGQQINSLTSSMAKLPPISGPPGPPRSQNNLINGPMQGQVPLNNMGPPKNMSHGPSSLTVGPPGVPLRPTGQVNQQPPINSSQQNFAGPPSGPQSMPIGPGQAPPMVQQPRPGPASGPSSMASRYPQMPYTNLSPQQQMQVQQNIAKQFPTHNLYDVNQQGGQLSVTKQGFNQLWGHQMVDLMQCKHILPEYPEDPPEIRLGQQFAEANNCSPEIFRCTINRIPETNSLLQKSRLPLGILIHPFKDLNHLPVIQCTTIVRCRACRTYINPFVHFVDSKRWKCNLCYRVNDLPEEFQYDPVSKSYGDPTRRPEVKSATIEFIAPSEYMLRPPQPAVYLFLFDVSQNARESGYLQVVCDTLKSNLEQLPGDGRTQVGFICYDEHIHYYLMSDGLSRPREMTVLDVEEVFLPSPESLLVNLSEQRAAVLELLSVLPRRYGSPAPPACALGPALQAAYKLMAPTGGRVTVFQTCLPNVGPGALQSREDPNARSSKEVSHLSPATDFYKRLALDCSGAQVSVDLFLLSSQYCDLATISGMSKFSAGTVHHIPLFRASRQWQADLLGRMLTRYLTRKIGFEAVMRVRCTRGISIHTFHGNFFVRSTDLLSLPNVSPDAGFAMQLSIEESLTELQHVCFQAALLYTSSKGERRIRVHTLSLPIASTLPDVLHSADQHAVIGLLAKMAVDRCVSASMSEAKEALMNAAVDVLSAHRLAHSLPTGDHTASLHAPTTLRLLPLLILALLKRKAFRTGTSTRLDERVADMLFLKSAPLAGLLRAVHPDLYALHTLTSQHDPPRLQLSAERLSLDGAYLLDEGDTMIMYVCRGVSPAWLVEALGVNSFSELPAEARELPHIDTALNEQLHAFIERLNDDRPYNASIVLLRDDSPSRQLFTERLIEDRVESAFSYYEFLQHLKSQVK</sequence>
<dbReference type="InterPro" id="IPR007123">
    <property type="entry name" value="Gelsolin-like_dom"/>
</dbReference>
<feature type="domain" description="Gelsolin-like" evidence="16">
    <location>
        <begin position="1847"/>
        <end position="1919"/>
    </location>
</feature>
<feature type="compositionally biased region" description="Polar residues" evidence="14">
    <location>
        <begin position="927"/>
        <end position="985"/>
    </location>
</feature>
<dbReference type="SUPFAM" id="SSF81811">
    <property type="entry name" value="Helical domain of Sec23/24"/>
    <property type="match status" value="1"/>
</dbReference>
<feature type="domain" description="Sec23/Sec24 helical" evidence="19">
    <location>
        <begin position="1726"/>
        <end position="1829"/>
    </location>
</feature>
<dbReference type="Gene3D" id="1.20.120.730">
    <property type="entry name" value="Sec23/Sec24 helical domain"/>
    <property type="match status" value="1"/>
</dbReference>
<dbReference type="GO" id="GO:0030127">
    <property type="term" value="C:COPII vesicle coat"/>
    <property type="evidence" value="ECO:0007669"/>
    <property type="project" value="InterPro"/>
</dbReference>
<dbReference type="FunFam" id="2.30.30.380:FF:000004">
    <property type="entry name" value="SEC24 homolog B, COPII coat complex component"/>
    <property type="match status" value="1"/>
</dbReference>
<dbReference type="Pfam" id="PF04811">
    <property type="entry name" value="Sec23_trunk"/>
    <property type="match status" value="1"/>
</dbReference>
<keyword evidence="13" id="KW-0968">Cytoplasmic vesicle</keyword>
<dbReference type="Gene3D" id="3.40.20.10">
    <property type="entry name" value="Severin"/>
    <property type="match status" value="1"/>
</dbReference>
<dbReference type="PANTHER" id="PTHR13803">
    <property type="entry name" value="SEC24-RELATED PROTEIN"/>
    <property type="match status" value="1"/>
</dbReference>
<dbReference type="CDD" id="cd01479">
    <property type="entry name" value="Sec24-like"/>
    <property type="match status" value="1"/>
</dbReference>
<evidence type="ECO:0000259" key="18">
    <source>
        <dbReference type="Pfam" id="PF04811"/>
    </source>
</evidence>
<keyword evidence="5" id="KW-0813">Transport</keyword>
<feature type="domain" description="Zinc finger Sec23/Sec24-type" evidence="17">
    <location>
        <begin position="1316"/>
        <end position="1352"/>
    </location>
</feature>
<dbReference type="InterPro" id="IPR036175">
    <property type="entry name" value="Sec23/24_helical_dom_sf"/>
</dbReference>
<evidence type="ECO:0000259" key="16">
    <source>
        <dbReference type="Pfam" id="PF00626"/>
    </source>
</evidence>
<evidence type="ECO:0000313" key="21">
    <source>
        <dbReference type="EMBL" id="CAG9560136.1"/>
    </source>
</evidence>
<dbReference type="InterPro" id="IPR041742">
    <property type="entry name" value="Sec24-like_trunk_dom"/>
</dbReference>
<feature type="domain" description="Carboxylesterase type B" evidence="15">
    <location>
        <begin position="428"/>
        <end position="548"/>
    </location>
</feature>
<evidence type="ECO:0000256" key="13">
    <source>
        <dbReference type="ARBA" id="ARBA00023329"/>
    </source>
</evidence>
<dbReference type="Gene3D" id="3.40.50.1820">
    <property type="entry name" value="alpha/beta hydrolase"/>
    <property type="match status" value="4"/>
</dbReference>
<accession>A0A8J2VQG7</accession>
<keyword evidence="12" id="KW-0325">Glycoprotein</keyword>
<feature type="region of interest" description="Disordered" evidence="14">
    <location>
        <begin position="915"/>
        <end position="1195"/>
    </location>
</feature>
<dbReference type="GO" id="GO:0000149">
    <property type="term" value="F:SNARE binding"/>
    <property type="evidence" value="ECO:0007669"/>
    <property type="project" value="TreeGrafter"/>
</dbReference>
<keyword evidence="11" id="KW-0472">Membrane</keyword>
<evidence type="ECO:0000256" key="10">
    <source>
        <dbReference type="ARBA" id="ARBA00023034"/>
    </source>
</evidence>
<dbReference type="Pfam" id="PF00135">
    <property type="entry name" value="COesterase"/>
    <property type="match status" value="3"/>
</dbReference>
<feature type="domain" description="Carboxylesterase type B" evidence="15">
    <location>
        <begin position="26"/>
        <end position="139"/>
    </location>
</feature>
<feature type="compositionally biased region" description="Polar residues" evidence="14">
    <location>
        <begin position="1052"/>
        <end position="1070"/>
    </location>
</feature>
<dbReference type="GO" id="GO:0008270">
    <property type="term" value="F:zinc ion binding"/>
    <property type="evidence" value="ECO:0007669"/>
    <property type="project" value="InterPro"/>
</dbReference>
<protein>
    <submittedName>
        <fullName evidence="21">(African queen) hypothetical protein</fullName>
    </submittedName>
</protein>
<dbReference type="InterPro" id="IPR012990">
    <property type="entry name" value="Beta-sandwich_Sec23_24"/>
</dbReference>
<proteinExistence type="inferred from homology"/>
<dbReference type="Pfam" id="PF04810">
    <property type="entry name" value="zf-Sec23_Sec24"/>
    <property type="match status" value="1"/>
</dbReference>
<name>A0A8J2VQG7_9NEOP</name>
<feature type="domain" description="Sec23/Sec24 beta-sandwich" evidence="20">
    <location>
        <begin position="1631"/>
        <end position="1714"/>
    </location>
</feature>
<dbReference type="GO" id="GO:0000139">
    <property type="term" value="C:Golgi membrane"/>
    <property type="evidence" value="ECO:0007669"/>
    <property type="project" value="UniProtKB-SubCell"/>
</dbReference>
<dbReference type="SUPFAM" id="SSF81995">
    <property type="entry name" value="beta-sandwich domain of Sec23/24"/>
    <property type="match status" value="1"/>
</dbReference>
<dbReference type="SUPFAM" id="SSF53300">
    <property type="entry name" value="vWA-like"/>
    <property type="match status" value="1"/>
</dbReference>
<keyword evidence="9" id="KW-0653">Protein transport</keyword>
<dbReference type="Gene3D" id="2.60.40.1670">
    <property type="entry name" value="beta-sandwich domain of Sec23/24"/>
    <property type="match status" value="1"/>
</dbReference>
<dbReference type="GO" id="GO:0070971">
    <property type="term" value="C:endoplasmic reticulum exit site"/>
    <property type="evidence" value="ECO:0007669"/>
    <property type="project" value="TreeGrafter"/>
</dbReference>
<dbReference type="InterPro" id="IPR036180">
    <property type="entry name" value="Gelsolin-like_dom_sf"/>
</dbReference>
<evidence type="ECO:0000256" key="14">
    <source>
        <dbReference type="SAM" id="MobiDB-lite"/>
    </source>
</evidence>
<dbReference type="SUPFAM" id="SSF82919">
    <property type="entry name" value="Zn-finger domain of Sec23/24"/>
    <property type="match status" value="1"/>
</dbReference>
<dbReference type="OrthoDB" id="49016at2759"/>
<evidence type="ECO:0000313" key="22">
    <source>
        <dbReference type="Proteomes" id="UP000789524"/>
    </source>
</evidence>
<dbReference type="GO" id="GO:0005789">
    <property type="term" value="C:endoplasmic reticulum membrane"/>
    <property type="evidence" value="ECO:0007669"/>
    <property type="project" value="UniProtKB-SubCell"/>
</dbReference>
<keyword evidence="6" id="KW-0963">Cytoplasm</keyword>
<comment type="caution">
    <text evidence="21">The sequence shown here is derived from an EMBL/GenBank/DDBJ whole genome shotgun (WGS) entry which is preliminary data.</text>
</comment>
<feature type="domain" description="Carboxylesterase type B" evidence="15">
    <location>
        <begin position="140"/>
        <end position="414"/>
    </location>
</feature>
<evidence type="ECO:0000256" key="6">
    <source>
        <dbReference type="ARBA" id="ARBA00022490"/>
    </source>
</evidence>
<evidence type="ECO:0000256" key="1">
    <source>
        <dbReference type="ARBA" id="ARBA00004299"/>
    </source>
</evidence>
<evidence type="ECO:0000259" key="15">
    <source>
        <dbReference type="Pfam" id="PF00135"/>
    </source>
</evidence>
<evidence type="ECO:0000256" key="7">
    <source>
        <dbReference type="ARBA" id="ARBA00022824"/>
    </source>
</evidence>
<evidence type="ECO:0000256" key="8">
    <source>
        <dbReference type="ARBA" id="ARBA00022892"/>
    </source>
</evidence>
<dbReference type="Pfam" id="PF08033">
    <property type="entry name" value="Sec23_BS"/>
    <property type="match status" value="1"/>
</dbReference>
<evidence type="ECO:0000259" key="19">
    <source>
        <dbReference type="Pfam" id="PF04815"/>
    </source>
</evidence>
<feature type="compositionally biased region" description="Polar residues" evidence="14">
    <location>
        <begin position="1004"/>
        <end position="1044"/>
    </location>
</feature>
<evidence type="ECO:0000256" key="2">
    <source>
        <dbReference type="ARBA" id="ARBA00004394"/>
    </source>
</evidence>
<dbReference type="InterPro" id="IPR006900">
    <property type="entry name" value="Sec23/24_helical_dom"/>
</dbReference>
<dbReference type="InterPro" id="IPR006896">
    <property type="entry name" value="Sec23/24_trunk_dom"/>
</dbReference>
<dbReference type="GO" id="GO:0006886">
    <property type="term" value="P:intracellular protein transport"/>
    <property type="evidence" value="ECO:0007669"/>
    <property type="project" value="InterPro"/>
</dbReference>
<evidence type="ECO:0000256" key="5">
    <source>
        <dbReference type="ARBA" id="ARBA00022448"/>
    </source>
</evidence>
<dbReference type="InterPro" id="IPR006895">
    <property type="entry name" value="Znf_Sec23_Sec24"/>
</dbReference>
<dbReference type="InterPro" id="IPR002018">
    <property type="entry name" value="CarbesteraseB"/>
</dbReference>
<organism evidence="21 22">
    <name type="scientific">Danaus chrysippus</name>
    <name type="common">African queen</name>
    <dbReference type="NCBI Taxonomy" id="151541"/>
    <lineage>
        <taxon>Eukaryota</taxon>
        <taxon>Metazoa</taxon>
        <taxon>Ecdysozoa</taxon>
        <taxon>Arthropoda</taxon>
        <taxon>Hexapoda</taxon>
        <taxon>Insecta</taxon>
        <taxon>Pterygota</taxon>
        <taxon>Neoptera</taxon>
        <taxon>Endopterygota</taxon>
        <taxon>Lepidoptera</taxon>
        <taxon>Glossata</taxon>
        <taxon>Ditrysia</taxon>
        <taxon>Papilionoidea</taxon>
        <taxon>Nymphalidae</taxon>
        <taxon>Danainae</taxon>
        <taxon>Danaini</taxon>
        <taxon>Danaina</taxon>
        <taxon>Danaus</taxon>
        <taxon>Anosia</taxon>
    </lineage>
</organism>
<keyword evidence="10" id="KW-0333">Golgi apparatus</keyword>
<keyword evidence="7" id="KW-0256">Endoplasmic reticulum</keyword>
<dbReference type="InterPro" id="IPR036174">
    <property type="entry name" value="Znf_Sec23_Sec24_sf"/>
</dbReference>
<reference evidence="21" key="1">
    <citation type="submission" date="2021-09" db="EMBL/GenBank/DDBJ databases">
        <authorList>
            <person name="Martin H S."/>
        </authorList>
    </citation>
    <scope>NUCLEOTIDE SEQUENCE</scope>
</reference>
<dbReference type="Pfam" id="PF04815">
    <property type="entry name" value="Sec23_helical"/>
    <property type="match status" value="1"/>
</dbReference>
<dbReference type="Pfam" id="PF00626">
    <property type="entry name" value="Gelsolin"/>
    <property type="match status" value="1"/>
</dbReference>
<dbReference type="Proteomes" id="UP000789524">
    <property type="component" value="Unassembled WGS sequence"/>
</dbReference>
<dbReference type="Gene3D" id="3.40.50.410">
    <property type="entry name" value="von Willebrand factor, type A domain"/>
    <property type="match status" value="1"/>
</dbReference>
<evidence type="ECO:0000256" key="12">
    <source>
        <dbReference type="ARBA" id="ARBA00023180"/>
    </source>
</evidence>
<dbReference type="InterPro" id="IPR029058">
    <property type="entry name" value="AB_hydrolase_fold"/>
</dbReference>
<evidence type="ECO:0000259" key="20">
    <source>
        <dbReference type="Pfam" id="PF08033"/>
    </source>
</evidence>
<keyword evidence="8" id="KW-0931">ER-Golgi transport</keyword>
<comment type="subcellular location">
    <subcellularLocation>
        <location evidence="1">Cytoplasmic vesicle</location>
        <location evidence="1">COPII-coated vesicle membrane</location>
        <topology evidence="1">Peripheral membrane protein</topology>
        <orientation evidence="1">Cytoplasmic side</orientation>
    </subcellularLocation>
    <subcellularLocation>
        <location evidence="3">Endoplasmic reticulum membrane</location>
        <topology evidence="3">Peripheral membrane protein</topology>
        <orientation evidence="3">Cytoplasmic side</orientation>
    </subcellularLocation>
    <subcellularLocation>
        <location evidence="2">Golgi apparatus membrane</location>
    </subcellularLocation>
</comment>
<dbReference type="Gene3D" id="2.30.30.380">
    <property type="entry name" value="Zn-finger domain of Sec23/24"/>
    <property type="match status" value="1"/>
</dbReference>
<evidence type="ECO:0000256" key="3">
    <source>
        <dbReference type="ARBA" id="ARBA00004397"/>
    </source>
</evidence>
<gene>
    <name evidence="21" type="ORF">DCHRY22_LOCUS1855</name>
</gene>
<feature type="compositionally biased region" description="Low complexity" evidence="14">
    <location>
        <begin position="1130"/>
        <end position="1143"/>
    </location>
</feature>